<evidence type="ECO:0000259" key="16">
    <source>
        <dbReference type="Pfam" id="PF11597"/>
    </source>
</evidence>
<feature type="compositionally biased region" description="Pro residues" evidence="14">
    <location>
        <begin position="580"/>
        <end position="589"/>
    </location>
</feature>
<evidence type="ECO:0000256" key="5">
    <source>
        <dbReference type="ARBA" id="ARBA00022491"/>
    </source>
</evidence>
<feature type="compositionally biased region" description="Polar residues" evidence="14">
    <location>
        <begin position="437"/>
        <end position="452"/>
    </location>
</feature>
<evidence type="ECO:0000256" key="8">
    <source>
        <dbReference type="ARBA" id="ARBA00023159"/>
    </source>
</evidence>
<dbReference type="GO" id="GO:0006412">
    <property type="term" value="P:translation"/>
    <property type="evidence" value="ECO:0007669"/>
    <property type="project" value="InterPro"/>
</dbReference>
<evidence type="ECO:0000256" key="9">
    <source>
        <dbReference type="ARBA" id="ARBA00023163"/>
    </source>
</evidence>
<dbReference type="PANTHER" id="PTHR48249:SF3">
    <property type="entry name" value="MEDIATOR OF RNA POLYMERASE II TRANSCRIPTION SUBUNIT 13"/>
    <property type="match status" value="1"/>
</dbReference>
<proteinExistence type="inferred from homology"/>
<evidence type="ECO:0000256" key="12">
    <source>
        <dbReference type="ARBA" id="ARBA00032008"/>
    </source>
</evidence>
<dbReference type="PANTHER" id="PTHR48249">
    <property type="entry name" value="MEDIATOR OF RNA POLYMERASE II TRANSCRIPTION SUBUNIT 13"/>
    <property type="match status" value="1"/>
</dbReference>
<dbReference type="Pfam" id="PF06333">
    <property type="entry name" value="Med13_C"/>
    <property type="match status" value="1"/>
</dbReference>
<evidence type="ECO:0000256" key="13">
    <source>
        <dbReference type="RuleBase" id="RU364134"/>
    </source>
</evidence>
<feature type="compositionally biased region" description="Polar residues" evidence="14">
    <location>
        <begin position="591"/>
        <end position="606"/>
    </location>
</feature>
<feature type="compositionally biased region" description="Low complexity" evidence="14">
    <location>
        <begin position="1258"/>
        <end position="1269"/>
    </location>
</feature>
<dbReference type="Gene3D" id="6.10.140.1730">
    <property type="match status" value="1"/>
</dbReference>
<accession>A0A409YFJ3</accession>
<evidence type="ECO:0000256" key="11">
    <source>
        <dbReference type="ARBA" id="ARBA00023274"/>
    </source>
</evidence>
<dbReference type="GO" id="GO:0005840">
    <property type="term" value="C:ribosome"/>
    <property type="evidence" value="ECO:0007669"/>
    <property type="project" value="UniProtKB-KW"/>
</dbReference>
<evidence type="ECO:0000256" key="4">
    <source>
        <dbReference type="ARBA" id="ARBA00019618"/>
    </source>
</evidence>
<feature type="region of interest" description="Disordered" evidence="14">
    <location>
        <begin position="370"/>
        <end position="509"/>
    </location>
</feature>
<dbReference type="GO" id="GO:0003735">
    <property type="term" value="F:structural constituent of ribosome"/>
    <property type="evidence" value="ECO:0007669"/>
    <property type="project" value="InterPro"/>
</dbReference>
<keyword evidence="9 13" id="KW-0804">Transcription</keyword>
<comment type="similarity">
    <text evidence="3">Belongs to the eukaryotic ribosomal protein eL29 family.</text>
</comment>
<dbReference type="OrthoDB" id="103819at2759"/>
<evidence type="ECO:0000256" key="14">
    <source>
        <dbReference type="SAM" id="MobiDB-lite"/>
    </source>
</evidence>
<dbReference type="GO" id="GO:0045944">
    <property type="term" value="P:positive regulation of transcription by RNA polymerase II"/>
    <property type="evidence" value="ECO:0007669"/>
    <property type="project" value="TreeGrafter"/>
</dbReference>
<comment type="similarity">
    <text evidence="2 13">Belongs to the Mediator complex subunit 13 family.</text>
</comment>
<dbReference type="InterPro" id="IPR021643">
    <property type="entry name" value="Mediator_Med13_N"/>
</dbReference>
<dbReference type="InterPro" id="IPR002673">
    <property type="entry name" value="Ribosomal_eL29"/>
</dbReference>
<feature type="region of interest" description="Disordered" evidence="14">
    <location>
        <begin position="579"/>
        <end position="606"/>
    </location>
</feature>
<protein>
    <recommendedName>
        <fullName evidence="4 13">Mediator of RNA polymerase II transcription subunit 13</fullName>
    </recommendedName>
    <alternativeName>
        <fullName evidence="12 13">Mediator complex subunit 13</fullName>
    </alternativeName>
</protein>
<comment type="subcellular location">
    <subcellularLocation>
        <location evidence="1 13">Nucleus</location>
    </subcellularLocation>
</comment>
<evidence type="ECO:0000256" key="7">
    <source>
        <dbReference type="ARBA" id="ARBA00023015"/>
    </source>
</evidence>
<feature type="compositionally biased region" description="Low complexity" evidence="14">
    <location>
        <begin position="394"/>
        <end position="406"/>
    </location>
</feature>
<feature type="domain" description="Mediator complex subunit Med13 C-terminal" evidence="15">
    <location>
        <begin position="1102"/>
        <end position="1436"/>
    </location>
</feature>
<evidence type="ECO:0000256" key="1">
    <source>
        <dbReference type="ARBA" id="ARBA00004123"/>
    </source>
</evidence>
<feature type="region of interest" description="Disordered" evidence="14">
    <location>
        <begin position="1447"/>
        <end position="1483"/>
    </location>
</feature>
<keyword evidence="8 13" id="KW-0010">Activator</keyword>
<keyword evidence="7 13" id="KW-0805">Transcription regulation</keyword>
<comment type="function">
    <text evidence="13">Component of the SRB8-11 complex. The SRB8-11 complex is a regulatory module of the Mediator complex which is itself involved in regulation of basal and activated RNA polymerase II-dependent transcription. The SRB8-11 complex may be involved in the transcriptional repression of a subset of genes regulated by Mediator. It may inhibit the association of the Mediator complex with RNA polymerase II to form the holoenzyme complex.</text>
</comment>
<dbReference type="Proteomes" id="UP000284842">
    <property type="component" value="Unassembled WGS sequence"/>
</dbReference>
<comment type="subunit">
    <text evidence="13">Component of the SRB8-11 complex, which itself associates with the Mediator complex.</text>
</comment>
<dbReference type="InterPro" id="IPR051139">
    <property type="entry name" value="Mediator_complx_sub13"/>
</dbReference>
<evidence type="ECO:0000313" key="18">
    <source>
        <dbReference type="Proteomes" id="UP000284842"/>
    </source>
</evidence>
<dbReference type="Pfam" id="PF11597">
    <property type="entry name" value="Med13_N"/>
    <property type="match status" value="1"/>
</dbReference>
<evidence type="ECO:0000256" key="3">
    <source>
        <dbReference type="ARBA" id="ARBA00010247"/>
    </source>
</evidence>
<evidence type="ECO:0000259" key="15">
    <source>
        <dbReference type="Pfam" id="PF06333"/>
    </source>
</evidence>
<evidence type="ECO:0000256" key="10">
    <source>
        <dbReference type="ARBA" id="ARBA00023242"/>
    </source>
</evidence>
<dbReference type="InterPro" id="IPR009401">
    <property type="entry name" value="Med13_C"/>
</dbReference>
<reference evidence="17 18" key="1">
    <citation type="journal article" date="2018" name="Evol. Lett.">
        <title>Horizontal gene cluster transfer increased hallucinogenic mushroom diversity.</title>
        <authorList>
            <person name="Reynolds H.T."/>
            <person name="Vijayakumar V."/>
            <person name="Gluck-Thaler E."/>
            <person name="Korotkin H.B."/>
            <person name="Matheny P.B."/>
            <person name="Slot J.C."/>
        </authorList>
    </citation>
    <scope>NUCLEOTIDE SEQUENCE [LARGE SCALE GENOMIC DNA]</scope>
    <source>
        <strain evidence="17 18">2629</strain>
    </source>
</reference>
<dbReference type="STRING" id="181874.A0A409YFJ3"/>
<feature type="domain" description="Mediator complex subunit Med13 N-terminal" evidence="16">
    <location>
        <begin position="1"/>
        <end position="285"/>
    </location>
</feature>
<feature type="compositionally biased region" description="Polar residues" evidence="14">
    <location>
        <begin position="646"/>
        <end position="659"/>
    </location>
</feature>
<keyword evidence="10 13" id="KW-0539">Nucleus</keyword>
<keyword evidence="6" id="KW-0689">Ribosomal protein</keyword>
<keyword evidence="11" id="KW-0687">Ribonucleoprotein</keyword>
<dbReference type="GO" id="GO:0016592">
    <property type="term" value="C:mediator complex"/>
    <property type="evidence" value="ECO:0007669"/>
    <property type="project" value="InterPro"/>
</dbReference>
<dbReference type="Pfam" id="PF01779">
    <property type="entry name" value="Ribosomal_L29e"/>
    <property type="match status" value="1"/>
</dbReference>
<evidence type="ECO:0000313" key="17">
    <source>
        <dbReference type="EMBL" id="PPR01786.1"/>
    </source>
</evidence>
<sequence length="1505" mass="165093">MSFSEKALLSSTIALPLSFSISYSRFGSQKKDSIEQARRSLLQQSTSSILDIPLPAVNLKSTSELYVFVISSSPTPISPLHDLTFDSLSVIRSGTLPPPEPQTLLPDPDQQVIYSYFFEAVRSKLINDLISCSQLSSNTHIRRFKHGFLISRDSSTSDWHYKPTPRPLTFCHLQINFAYSPQGLTTHLIVHPTLIPTPLLDINHSLPLPSGTPIILIPFATPAFFLANYTGPTSGLIKQFQSSLQGLGAGRWENSTNTFILAWIKVENPQGEDKGITIIYPTSLCASYLPQSVSRQPLDFVPQLPIPLQPSPPVQASLPSLGQTNYPNLFSSPTSESLRAFRTLAVSKSKDLNNVALEVRTFVDAVVREREKERERLKRERENSAGSSPKMSRASATTPASAPTPSFEAQHPSSQTTHHTPNPNPPTTNPTQLQTPASIQNFYPSPPQTNSINPPPLDRTSPAVEPKPTSSDPPPDPAPVASTSTSHPVAPPLSSTSSTSSYDPFNGMDNSWNQSTDSYLNMGMDIDFGMSDMGMNFSMNMGNMGNSSTAAPSYSVNDRVDMDFENAFTDDDFSFFDRPAPTPSAPPQPAMTHSRNVSTTSALASSGMSPSVFNDVHLPGPGTLATSSLQQPWTPGAFMDGLTPRSMDNNTTGLPTLQTPAPGHPIESVPPTPNVHLESDSRPPLLRTQSTPHLNSFEPIPFASYHREADGKYTFGKFALPSPPTDNDDDVFTYEPPTRSAPPGSPTGTRTRPTLLHTQFEHDALLPLSVPLRPTGVPIAPLNFGLTHPTGSHLPPASVPTPVSPAATMGAATERSKSLETFANEIAVQVVDNPVWSEAWLASTSVGTKPSLSVWTSDVKLVQKLLEGVGWLRSGLTVSELFGIDRAKVITPLEAPMITIGKGDAVIQILPPALRFWDKLGLTPKHGRKNQQLLVVFEDEGEQKLDQVQTWMNALCATYESKHFGCLQPGSLQSPYRDGLLPVRFDSSLRKSISSYINSVSDETYVVLALVVPTTIMSLSSAVLRQTYAMLQKVVSDPLSHVLLQLIPEHHVYTALDNTAPFDSALDLLSLSIYNRTRVEVERLMSRRIHERSEATSMPLEAPAYTLARPLPSKVTYTRAAHTSFDVLDRYTLLHIGYHLTACGKWIVACGVDQRGEMHTVGVWLTKPPDDESEMSREEYAIKKVWDFGLDLAHRTCVEWRVVFTRLGLMSDKEMHAWLDILEDVNLSREQPPVHHSIACVIPDAPWSFISSIPTKPASPPASASVKPPHLSRSGTSPKQQTFFTDISTTTYALFPATRIPISAPPSHTIPLLSLSYVPEPPPPSDFPTTERVDPSLLLPEHIRLPHPVTILPLLSSILVNVPYSSPSTSISMTHIHLLRTYHSRSAKIPVGDDFDERLLEDMTRNYHELAVLARARWKLSEQIGKRGLPIHLAAVDAVTSALDRDWDSHTNHNQNKKAHRNGIKKPKSQRSPSLKGVDPKFRRNQKFALVGSRAARLAAKEAAS</sequence>
<organism evidence="17 18">
    <name type="scientific">Panaeolus cyanescens</name>
    <dbReference type="NCBI Taxonomy" id="181874"/>
    <lineage>
        <taxon>Eukaryota</taxon>
        <taxon>Fungi</taxon>
        <taxon>Dikarya</taxon>
        <taxon>Basidiomycota</taxon>
        <taxon>Agaricomycotina</taxon>
        <taxon>Agaricomycetes</taxon>
        <taxon>Agaricomycetidae</taxon>
        <taxon>Agaricales</taxon>
        <taxon>Agaricineae</taxon>
        <taxon>Galeropsidaceae</taxon>
        <taxon>Panaeolus</taxon>
    </lineage>
</organism>
<feature type="region of interest" description="Disordered" evidence="14">
    <location>
        <begin position="1258"/>
        <end position="1281"/>
    </location>
</feature>
<dbReference type="GO" id="GO:1990904">
    <property type="term" value="C:ribonucleoprotein complex"/>
    <property type="evidence" value="ECO:0007669"/>
    <property type="project" value="UniProtKB-KW"/>
</dbReference>
<dbReference type="InParanoid" id="A0A409YFJ3"/>
<feature type="compositionally biased region" description="Basic residues" evidence="14">
    <location>
        <begin position="1455"/>
        <end position="1469"/>
    </location>
</feature>
<keyword evidence="5 13" id="KW-0678">Repressor</keyword>
<name>A0A409YFJ3_9AGAR</name>
<dbReference type="EMBL" id="NHTK01001215">
    <property type="protein sequence ID" value="PPR01786.1"/>
    <property type="molecule type" value="Genomic_DNA"/>
</dbReference>
<feature type="region of interest" description="Disordered" evidence="14">
    <location>
        <begin position="641"/>
        <end position="666"/>
    </location>
</feature>
<evidence type="ECO:0000256" key="2">
    <source>
        <dbReference type="ARBA" id="ARBA00009354"/>
    </source>
</evidence>
<gene>
    <name evidence="17" type="ORF">CVT24_001701</name>
</gene>
<comment type="caution">
    <text evidence="17">The sequence shown here is derived from an EMBL/GenBank/DDBJ whole genome shotgun (WGS) entry which is preliminary data.</text>
</comment>
<dbReference type="GO" id="GO:0003713">
    <property type="term" value="F:transcription coactivator activity"/>
    <property type="evidence" value="ECO:0007669"/>
    <property type="project" value="TreeGrafter"/>
</dbReference>
<evidence type="ECO:0000256" key="6">
    <source>
        <dbReference type="ARBA" id="ARBA00022980"/>
    </source>
</evidence>
<feature type="compositionally biased region" description="Basic and acidic residues" evidence="14">
    <location>
        <begin position="370"/>
        <end position="383"/>
    </location>
</feature>
<keyword evidence="18" id="KW-1185">Reference proteome</keyword>